<dbReference type="Proteomes" id="UP000006443">
    <property type="component" value="Unassembled WGS sequence"/>
</dbReference>
<dbReference type="Pfam" id="PF01385">
    <property type="entry name" value="OrfB_IS605"/>
    <property type="match status" value="1"/>
</dbReference>
<keyword evidence="9" id="KW-1185">Reference proteome</keyword>
<comment type="caution">
    <text evidence="8">The sequence shown here is derived from an EMBL/GenBank/DDBJ whole genome shotgun (WGS) entry which is preliminary data.</text>
</comment>
<gene>
    <name evidence="8" type="ORF">DealDRAFT_2915</name>
</gene>
<dbReference type="AlphaFoldDB" id="C0GKA6"/>
<protein>
    <submittedName>
        <fullName evidence="8">Transposase, IS605 OrfB family</fullName>
    </submittedName>
</protein>
<keyword evidence="4" id="KW-0238">DNA-binding</keyword>
<dbReference type="STRING" id="555088.DealDRAFT_2915"/>
<comment type="similarity">
    <text evidence="2">In the N-terminal section; belongs to the transposase 2 family.</text>
</comment>
<keyword evidence="3" id="KW-0815">Transposition</keyword>
<dbReference type="PANTHER" id="PTHR30405:SF11">
    <property type="entry name" value="RNA-GUIDED DNA ENDONUCLEASE RV2885C-RELATED"/>
    <property type="match status" value="1"/>
</dbReference>
<evidence type="ECO:0000256" key="3">
    <source>
        <dbReference type="ARBA" id="ARBA00022578"/>
    </source>
</evidence>
<dbReference type="GO" id="GO:0032196">
    <property type="term" value="P:transposition"/>
    <property type="evidence" value="ECO:0007669"/>
    <property type="project" value="UniProtKB-KW"/>
</dbReference>
<evidence type="ECO:0000259" key="6">
    <source>
        <dbReference type="Pfam" id="PF01385"/>
    </source>
</evidence>
<comment type="similarity">
    <text evidence="1">In the C-terminal section; belongs to the transposase 35 family.</text>
</comment>
<accession>C0GKA6</accession>
<evidence type="ECO:0000259" key="7">
    <source>
        <dbReference type="Pfam" id="PF07282"/>
    </source>
</evidence>
<keyword evidence="5" id="KW-0233">DNA recombination</keyword>
<evidence type="ECO:0000256" key="1">
    <source>
        <dbReference type="ARBA" id="ARBA00008761"/>
    </source>
</evidence>
<evidence type="ECO:0000256" key="4">
    <source>
        <dbReference type="ARBA" id="ARBA00023125"/>
    </source>
</evidence>
<dbReference type="Pfam" id="PF07282">
    <property type="entry name" value="Cas12f1-like_TNB"/>
    <property type="match status" value="1"/>
</dbReference>
<sequence length="368" mass="41952">MITMQITVKIKLQPTKKQADLISATKNEYIRLVNQIVSEYVEADENLKYSSKDVKAFLPSALKNQAIQDARSIFVKYKKQRIANDRLEPENQREIKVPILKKPVSIWNNQNYSLQSNILSFPVWLDGKSKRIAVNAVLTEYQLNKLTGKLGSLRITEKSGKYIAQIAVDAVEEHTDADKTMGVDVGLKIPAVAVVEGGKTKFFGNGRQNKFIKRKHRSTRRKLGQLKKLSAIRKRHDKEQRWMKDQDHKVSRQIINFAKEHNVGTIHLEKLSGIRQTARTSRKNEKNLHNWSFYRLAQYIEYKATLAGMKVKFVDPKHTSQKCPQCCALNKAKDRNYQCGCGFIAHRDRVGAINIISATVADGHSLPA</sequence>
<dbReference type="NCBIfam" id="NF040570">
    <property type="entry name" value="guided_TnpB"/>
    <property type="match status" value="1"/>
</dbReference>
<dbReference type="EMBL" id="ACJM01000022">
    <property type="protein sequence ID" value="EEG76221.1"/>
    <property type="molecule type" value="Genomic_DNA"/>
</dbReference>
<dbReference type="InterPro" id="IPR010095">
    <property type="entry name" value="Cas12f1-like_TNB"/>
</dbReference>
<dbReference type="InterPro" id="IPR001959">
    <property type="entry name" value="Transposase"/>
</dbReference>
<feature type="domain" description="Cas12f1-like TNB" evidence="7">
    <location>
        <begin position="293"/>
        <end position="355"/>
    </location>
</feature>
<dbReference type="GO" id="GO:0003677">
    <property type="term" value="F:DNA binding"/>
    <property type="evidence" value="ECO:0007669"/>
    <property type="project" value="UniProtKB-KW"/>
</dbReference>
<evidence type="ECO:0000256" key="5">
    <source>
        <dbReference type="ARBA" id="ARBA00023172"/>
    </source>
</evidence>
<evidence type="ECO:0000313" key="9">
    <source>
        <dbReference type="Proteomes" id="UP000006443"/>
    </source>
</evidence>
<dbReference type="InterPro" id="IPR051399">
    <property type="entry name" value="RNA-guided_DNA_endo/Transpos"/>
</dbReference>
<dbReference type="GO" id="GO:0006310">
    <property type="term" value="P:DNA recombination"/>
    <property type="evidence" value="ECO:0007669"/>
    <property type="project" value="UniProtKB-KW"/>
</dbReference>
<evidence type="ECO:0000313" key="8">
    <source>
        <dbReference type="EMBL" id="EEG76221.1"/>
    </source>
</evidence>
<organism evidence="8 9">
    <name type="scientific">Dethiobacter alkaliphilus AHT 1</name>
    <dbReference type="NCBI Taxonomy" id="555088"/>
    <lineage>
        <taxon>Bacteria</taxon>
        <taxon>Bacillati</taxon>
        <taxon>Bacillota</taxon>
        <taxon>Dethiobacteria</taxon>
        <taxon>Dethiobacterales</taxon>
        <taxon>Dethiobacteraceae</taxon>
        <taxon>Dethiobacter</taxon>
    </lineage>
</organism>
<dbReference type="eggNOG" id="COG0675">
    <property type="taxonomic scope" value="Bacteria"/>
</dbReference>
<proteinExistence type="inferred from homology"/>
<feature type="domain" description="Probable transposase IS891/IS1136/IS1341" evidence="6">
    <location>
        <begin position="168"/>
        <end position="274"/>
    </location>
</feature>
<dbReference type="PANTHER" id="PTHR30405">
    <property type="entry name" value="TRANSPOSASE"/>
    <property type="match status" value="1"/>
</dbReference>
<name>C0GKA6_DETAL</name>
<evidence type="ECO:0000256" key="2">
    <source>
        <dbReference type="ARBA" id="ARBA00011044"/>
    </source>
</evidence>
<reference evidence="8 9" key="1">
    <citation type="submission" date="2009-02" db="EMBL/GenBank/DDBJ databases">
        <title>Sequencing of the draft genome and assembly of Dethiobacter alkaliphilus AHT 1.</title>
        <authorList>
            <consortium name="US DOE Joint Genome Institute (JGI-PGF)"/>
            <person name="Lucas S."/>
            <person name="Copeland A."/>
            <person name="Lapidus A."/>
            <person name="Glavina del Rio T."/>
            <person name="Dalin E."/>
            <person name="Tice H."/>
            <person name="Bruce D."/>
            <person name="Goodwin L."/>
            <person name="Pitluck S."/>
            <person name="Larimer F."/>
            <person name="Land M.L."/>
            <person name="Hauser L."/>
            <person name="Muyzer G."/>
        </authorList>
    </citation>
    <scope>NUCLEOTIDE SEQUENCE [LARGE SCALE GENOMIC DNA]</scope>
    <source>
        <strain evidence="8 9">AHT 1</strain>
    </source>
</reference>
<dbReference type="NCBIfam" id="TIGR01766">
    <property type="entry name" value="IS200/IS605 family accessory protein TnpB-like domain"/>
    <property type="match status" value="1"/>
</dbReference>